<dbReference type="Gene3D" id="3.30.70.1730">
    <property type="match status" value="1"/>
</dbReference>
<feature type="compositionally biased region" description="Low complexity" evidence="4">
    <location>
        <begin position="390"/>
        <end position="403"/>
    </location>
</feature>
<feature type="region of interest" description="Disordered" evidence="4">
    <location>
        <begin position="859"/>
        <end position="879"/>
    </location>
</feature>
<gene>
    <name evidence="6" type="ORF">PGLA1383_LOCUS32155</name>
</gene>
<feature type="region of interest" description="Disordered" evidence="4">
    <location>
        <begin position="951"/>
        <end position="1025"/>
    </location>
</feature>
<dbReference type="PANTHER" id="PTHR45699:SF3">
    <property type="entry name" value="LARGE RIBOSOMAL SUBUNIT PROTEIN UL10"/>
    <property type="match status" value="1"/>
</dbReference>
<feature type="compositionally biased region" description="Basic and acidic residues" evidence="4">
    <location>
        <begin position="967"/>
        <end position="981"/>
    </location>
</feature>
<feature type="compositionally biased region" description="Basic and acidic residues" evidence="4">
    <location>
        <begin position="380"/>
        <end position="389"/>
    </location>
</feature>
<dbReference type="Proteomes" id="UP000654075">
    <property type="component" value="Unassembled WGS sequence"/>
</dbReference>
<dbReference type="InterPro" id="IPR001790">
    <property type="entry name" value="Ribosomal_uL10"/>
</dbReference>
<dbReference type="Gene3D" id="1.10.720.30">
    <property type="entry name" value="SAP domain"/>
    <property type="match status" value="1"/>
</dbReference>
<dbReference type="InterPro" id="IPR003034">
    <property type="entry name" value="SAP_dom"/>
</dbReference>
<dbReference type="FunFam" id="3.90.105.20:FF:000001">
    <property type="entry name" value="60S acidic ribosomal protein P0"/>
    <property type="match status" value="1"/>
</dbReference>
<dbReference type="InterPro" id="IPR043141">
    <property type="entry name" value="Ribosomal_uL10-like_sf"/>
</dbReference>
<comment type="similarity">
    <text evidence="1">Belongs to the universal ribosomal protein uL10 family.</text>
</comment>
<dbReference type="AlphaFoldDB" id="A0A813FNR3"/>
<proteinExistence type="inferred from homology"/>
<dbReference type="GO" id="GO:0070180">
    <property type="term" value="F:large ribosomal subunit rRNA binding"/>
    <property type="evidence" value="ECO:0007669"/>
    <property type="project" value="TreeGrafter"/>
</dbReference>
<dbReference type="CDD" id="cd05795">
    <property type="entry name" value="Ribosomal_P0_L10e"/>
    <property type="match status" value="1"/>
</dbReference>
<dbReference type="InterPro" id="IPR043164">
    <property type="entry name" value="Ribosomal_uL10-like_insert_sf"/>
</dbReference>
<evidence type="ECO:0000256" key="2">
    <source>
        <dbReference type="ARBA" id="ARBA00022980"/>
    </source>
</evidence>
<evidence type="ECO:0000313" key="6">
    <source>
        <dbReference type="EMBL" id="CAE8614427.1"/>
    </source>
</evidence>
<feature type="compositionally biased region" description="Acidic residues" evidence="4">
    <location>
        <begin position="859"/>
        <end position="870"/>
    </location>
</feature>
<comment type="caution">
    <text evidence="6">The sequence shown here is derived from an EMBL/GenBank/DDBJ whole genome shotgun (WGS) entry which is preliminary data.</text>
</comment>
<name>A0A813FNR3_POLGL</name>
<keyword evidence="7" id="KW-1185">Reference proteome</keyword>
<accession>A0A813FNR3</accession>
<dbReference type="GO" id="GO:0003735">
    <property type="term" value="F:structural constituent of ribosome"/>
    <property type="evidence" value="ECO:0007669"/>
    <property type="project" value="TreeGrafter"/>
</dbReference>
<evidence type="ECO:0000256" key="3">
    <source>
        <dbReference type="ARBA" id="ARBA00023274"/>
    </source>
</evidence>
<dbReference type="GO" id="GO:0022625">
    <property type="term" value="C:cytosolic large ribosomal subunit"/>
    <property type="evidence" value="ECO:0007669"/>
    <property type="project" value="TreeGrafter"/>
</dbReference>
<dbReference type="InterPro" id="IPR036361">
    <property type="entry name" value="SAP_dom_sf"/>
</dbReference>
<dbReference type="InterPro" id="IPR050323">
    <property type="entry name" value="Ribosomal_protein_uL10"/>
</dbReference>
<feature type="region of interest" description="Disordered" evidence="4">
    <location>
        <begin position="380"/>
        <end position="472"/>
    </location>
</feature>
<feature type="region of interest" description="Disordered" evidence="4">
    <location>
        <begin position="896"/>
        <end position="926"/>
    </location>
</feature>
<dbReference type="SUPFAM" id="SSF160369">
    <property type="entry name" value="Ribosomal protein L10-like"/>
    <property type="match status" value="1"/>
</dbReference>
<evidence type="ECO:0000256" key="4">
    <source>
        <dbReference type="SAM" id="MobiDB-lite"/>
    </source>
</evidence>
<keyword evidence="2" id="KW-0689">Ribosomal protein</keyword>
<dbReference type="OrthoDB" id="10259902at2759"/>
<keyword evidence="3" id="KW-0687">Ribonucleoprotein</keyword>
<dbReference type="PROSITE" id="PS50800">
    <property type="entry name" value="SAP"/>
    <property type="match status" value="1"/>
</dbReference>
<reference evidence="6" key="1">
    <citation type="submission" date="2021-02" db="EMBL/GenBank/DDBJ databases">
        <authorList>
            <person name="Dougan E. K."/>
            <person name="Rhodes N."/>
            <person name="Thang M."/>
            <person name="Chan C."/>
        </authorList>
    </citation>
    <scope>NUCLEOTIDE SEQUENCE</scope>
</reference>
<dbReference type="EMBL" id="CAJNNV010025422">
    <property type="protein sequence ID" value="CAE8614427.1"/>
    <property type="molecule type" value="Genomic_DNA"/>
</dbReference>
<dbReference type="Gene3D" id="3.90.105.20">
    <property type="match status" value="1"/>
</dbReference>
<evidence type="ECO:0000259" key="5">
    <source>
        <dbReference type="PROSITE" id="PS50800"/>
    </source>
</evidence>
<dbReference type="Pfam" id="PF17777">
    <property type="entry name" value="RL10P_insert"/>
    <property type="match status" value="1"/>
</dbReference>
<dbReference type="Pfam" id="PF00466">
    <property type="entry name" value="Ribosomal_L10"/>
    <property type="match status" value="1"/>
</dbReference>
<sequence length="1128" mass="119536">MPNAEKLAKKGLYFEKLIDLCVNSPNALLVGVDHVASKQMQDIRIELRGHAIVLMGKNTMIRKALDIGHERHPEAGMDKLRAATNGNMGFIFATNCTLDHIREVLSKYIKTQAAKVGQVAVVDWFIPSGPTGMDPSQTNFFQALNIGTKIVKGQIELVSDFQILKIGEKVSASGAVLLAKLGIKPFEYQMQVQQVYQDATVFSAAVLDISDAVLIQKFLAGVANMAAFSREVGIPTEAGLPHAFGNAFRNVAALVADIDFTFKEVEDVKKFLADPSAYAAANPAAAAAPVGGGAAGGAKKEEKKAAVEEEEEDVDFDLFGCPDPVTGPPAAATEGASLNWELKVVELKEMCRVGGLKVSGSKAELVDRLKVYQRQEAKVLRQQAKRERSAAPGAAPTGAAPAPSEKRAASRGRPAKQAKVLSQQPEGAFSKAVQSEADAAPVAQQIEEAEPVEAMEAEEEVEAETAGEAAPVAQQVVEAEPVVEAMEGEEEVEAETAEEAAPVAQQVVEAEPVVEAMEAEEEVEAETAEEAAPVAQQVVEAEPVVEAMEAEEEVEAETSEEAAPVAQKVVEAEPVVEAMEAEEEVEAETAAEAAPVPQRVVEAEPVVEAMEAEEEVEAETAEEAAPVAQQVVEVEPVVEAMEAEEEVEAETAEEAAPVAQQVVEVETVVEAMEAEEEVEAETAEEAAPVAQQVVEAEPVVEAMEAEEEVEAETAEEAAPVAQQVVEVEPVVEAMEAEEEVEAETAGEAAPVAQQVVEAEPVVEAMEAEEEVEAETAEEAAPVAQQVVEVEPVVEAMEAEEEVEAETAEEAAPVAQQVVEAEPVVEAMEAEEEVEAETAEEAAPVAQQVVEVEPVVEAMEAEEEVEAETAEEAAPVAQQVDEAEPVVEAVVDKAEHAEVEPAAAPAEQVEEAASRTAAQDAVSPTQISTLRCASPEAASSFLEHTYARLLAKKEADQRGDAPPSTPRWEPRERTRTPRRDSEQGTAAAPPAPASWLMASPTPTRSLAPAPSPSSCDARQRGANQEAVVRQRGVRLSFGAASPAASRQAALADGKHRMLQELTAQMQSVLGKLSSSNGLDEGSREKYQEVANSIKRQIDKLNNLSLPAYSPAKGVTAPLCSPVSHRRGGC</sequence>
<dbReference type="GO" id="GO:0002181">
    <property type="term" value="P:cytoplasmic translation"/>
    <property type="evidence" value="ECO:0007669"/>
    <property type="project" value="TreeGrafter"/>
</dbReference>
<evidence type="ECO:0000313" key="7">
    <source>
        <dbReference type="Proteomes" id="UP000654075"/>
    </source>
</evidence>
<dbReference type="SUPFAM" id="SSF68906">
    <property type="entry name" value="SAP domain"/>
    <property type="match status" value="1"/>
</dbReference>
<evidence type="ECO:0000256" key="1">
    <source>
        <dbReference type="ARBA" id="ARBA00008889"/>
    </source>
</evidence>
<dbReference type="Pfam" id="PF02037">
    <property type="entry name" value="SAP"/>
    <property type="match status" value="1"/>
</dbReference>
<feature type="compositionally biased region" description="Acidic residues" evidence="4">
    <location>
        <begin position="447"/>
        <end position="465"/>
    </location>
</feature>
<dbReference type="SMART" id="SM00513">
    <property type="entry name" value="SAP"/>
    <property type="match status" value="1"/>
</dbReference>
<feature type="domain" description="SAP" evidence="5">
    <location>
        <begin position="339"/>
        <end position="373"/>
    </location>
</feature>
<protein>
    <recommendedName>
        <fullName evidence="5">SAP domain-containing protein</fullName>
    </recommendedName>
</protein>
<dbReference type="InterPro" id="IPR040637">
    <property type="entry name" value="Ribosomal_uL10-like_insert"/>
</dbReference>
<dbReference type="GO" id="GO:0000027">
    <property type="term" value="P:ribosomal large subunit assembly"/>
    <property type="evidence" value="ECO:0007669"/>
    <property type="project" value="TreeGrafter"/>
</dbReference>
<organism evidence="6 7">
    <name type="scientific">Polarella glacialis</name>
    <name type="common">Dinoflagellate</name>
    <dbReference type="NCBI Taxonomy" id="89957"/>
    <lineage>
        <taxon>Eukaryota</taxon>
        <taxon>Sar</taxon>
        <taxon>Alveolata</taxon>
        <taxon>Dinophyceae</taxon>
        <taxon>Suessiales</taxon>
        <taxon>Suessiaceae</taxon>
        <taxon>Polarella</taxon>
    </lineage>
</organism>
<dbReference type="PANTHER" id="PTHR45699">
    <property type="entry name" value="60S ACIDIC RIBOSOMAL PROTEIN P0"/>
    <property type="match status" value="1"/>
</dbReference>